<dbReference type="GeneID" id="19206241"/>
<dbReference type="InterPro" id="IPR032675">
    <property type="entry name" value="LRR_dom_sf"/>
</dbReference>
<proteinExistence type="predicted"/>
<comment type="caution">
    <text evidence="1">The sequence shown here is derived from an EMBL/GenBank/DDBJ whole genome shotgun (WGS) entry which is preliminary data.</text>
</comment>
<dbReference type="Gene3D" id="3.80.10.10">
    <property type="entry name" value="Ribonuclease Inhibitor"/>
    <property type="match status" value="1"/>
</dbReference>
<sequence length="464" mass="52864">MQGFRREMTHGDWNILASYAARVLSIEHSFDRGGFNAGIMPDVYLALTKRHPASADPLFPKLRRLRLTNPNEIFHLPMMRAVLLGPELRHLYIEHCLMSPALFFLDNRDQIRSGTSEGKEPKHRLDKTCPMLETLHLDFGSWWYMHDEPISQIFFTLSRLQHLRDVKCGPVNEALLTLLLNNRQINSLDILVPDHTSWLSTSTSNHIYRHLPASLTMTADSYETMERAIKTLIRTHTWTNSSSFSSINLRFSQYRPSKPLELVTEALASCSSASRLTDVEINHPCFFEEDDFDPDEDGDLPAIHYSDLQPLECLGHMTKLSLSFGTISILRQEPSQLLALLGHWPLLRSLEVHPFSLDVPRLIAVLRLLPELAYLNIDIIVQGADFKRLPQKHAYATLPVNSRIRDLSVSLNPSSSSELDSFARFLAHSLPLCLPAIEFAGDWHPSKADYWNKVAEVVRADSLR</sequence>
<reference evidence="2" key="1">
    <citation type="journal article" date="2012" name="Science">
        <title>The Paleozoic origin of enzymatic lignin decomposition reconstructed from 31 fungal genomes.</title>
        <authorList>
            <person name="Floudas D."/>
            <person name="Binder M."/>
            <person name="Riley R."/>
            <person name="Barry K."/>
            <person name="Blanchette R.A."/>
            <person name="Henrissat B."/>
            <person name="Martinez A.T."/>
            <person name="Otillar R."/>
            <person name="Spatafora J.W."/>
            <person name="Yadav J.S."/>
            <person name="Aerts A."/>
            <person name="Benoit I."/>
            <person name="Boyd A."/>
            <person name="Carlson A."/>
            <person name="Copeland A."/>
            <person name="Coutinho P.M."/>
            <person name="de Vries R.P."/>
            <person name="Ferreira P."/>
            <person name="Findley K."/>
            <person name="Foster B."/>
            <person name="Gaskell J."/>
            <person name="Glotzer D."/>
            <person name="Gorecki P."/>
            <person name="Heitman J."/>
            <person name="Hesse C."/>
            <person name="Hori C."/>
            <person name="Igarashi K."/>
            <person name="Jurgens J.A."/>
            <person name="Kallen N."/>
            <person name="Kersten P."/>
            <person name="Kohler A."/>
            <person name="Kuees U."/>
            <person name="Kumar T.K.A."/>
            <person name="Kuo A."/>
            <person name="LaButti K."/>
            <person name="Larrondo L.F."/>
            <person name="Lindquist E."/>
            <person name="Ling A."/>
            <person name="Lombard V."/>
            <person name="Lucas S."/>
            <person name="Lundell T."/>
            <person name="Martin R."/>
            <person name="McLaughlin D.J."/>
            <person name="Morgenstern I."/>
            <person name="Morin E."/>
            <person name="Murat C."/>
            <person name="Nagy L.G."/>
            <person name="Nolan M."/>
            <person name="Ohm R.A."/>
            <person name="Patyshakuliyeva A."/>
            <person name="Rokas A."/>
            <person name="Ruiz-Duenas F.J."/>
            <person name="Sabat G."/>
            <person name="Salamov A."/>
            <person name="Samejima M."/>
            <person name="Schmutz J."/>
            <person name="Slot J.C."/>
            <person name="St John F."/>
            <person name="Stenlid J."/>
            <person name="Sun H."/>
            <person name="Sun S."/>
            <person name="Syed K."/>
            <person name="Tsang A."/>
            <person name="Wiebenga A."/>
            <person name="Young D."/>
            <person name="Pisabarro A."/>
            <person name="Eastwood D.C."/>
            <person name="Martin F."/>
            <person name="Cullen D."/>
            <person name="Grigoriev I.V."/>
            <person name="Hibbett D.S."/>
        </authorList>
    </citation>
    <scope>NUCLEOTIDE SEQUENCE [LARGE SCALE GENOMIC DNA]</scope>
    <source>
        <strain evidence="2">RWD-64-598 SS2</strain>
    </source>
</reference>
<evidence type="ECO:0000313" key="1">
    <source>
        <dbReference type="EMBL" id="EIW75060.1"/>
    </source>
</evidence>
<evidence type="ECO:0000313" key="2">
    <source>
        <dbReference type="Proteomes" id="UP000053558"/>
    </source>
</evidence>
<dbReference type="EMBL" id="JH711589">
    <property type="protein sequence ID" value="EIW75060.1"/>
    <property type="molecule type" value="Genomic_DNA"/>
</dbReference>
<dbReference type="AlphaFoldDB" id="A0A5M3M8D5"/>
<dbReference type="KEGG" id="cput:CONPUDRAFT_169493"/>
<accession>A0A5M3M8D5</accession>
<protein>
    <recommendedName>
        <fullName evidence="3">F-box domain-containing protein</fullName>
    </recommendedName>
</protein>
<evidence type="ECO:0008006" key="3">
    <source>
        <dbReference type="Google" id="ProtNLM"/>
    </source>
</evidence>
<dbReference type="Proteomes" id="UP000053558">
    <property type="component" value="Unassembled WGS sequence"/>
</dbReference>
<dbReference type="RefSeq" id="XP_007774499.1">
    <property type="nucleotide sequence ID" value="XM_007776309.1"/>
</dbReference>
<gene>
    <name evidence="1" type="ORF">CONPUDRAFT_169493</name>
</gene>
<organism evidence="1 2">
    <name type="scientific">Coniophora puteana (strain RWD-64-598)</name>
    <name type="common">Brown rot fungus</name>
    <dbReference type="NCBI Taxonomy" id="741705"/>
    <lineage>
        <taxon>Eukaryota</taxon>
        <taxon>Fungi</taxon>
        <taxon>Dikarya</taxon>
        <taxon>Basidiomycota</taxon>
        <taxon>Agaricomycotina</taxon>
        <taxon>Agaricomycetes</taxon>
        <taxon>Agaricomycetidae</taxon>
        <taxon>Boletales</taxon>
        <taxon>Coniophorineae</taxon>
        <taxon>Coniophoraceae</taxon>
        <taxon>Coniophora</taxon>
    </lineage>
</organism>
<name>A0A5M3M8D5_CONPW</name>
<keyword evidence="2" id="KW-1185">Reference proteome</keyword>